<dbReference type="InterPro" id="IPR050450">
    <property type="entry name" value="COX15/CtaA_HemeA_synthase"/>
</dbReference>
<evidence type="ECO:0000256" key="6">
    <source>
        <dbReference type="ARBA" id="ARBA00023002"/>
    </source>
</evidence>
<dbReference type="HOGENOM" id="CLU_041525_0_0_4"/>
<evidence type="ECO:0000313" key="14">
    <source>
        <dbReference type="Proteomes" id="UP000031637"/>
    </source>
</evidence>
<evidence type="ECO:0000256" key="4">
    <source>
        <dbReference type="ARBA" id="ARBA00022723"/>
    </source>
</evidence>
<feature type="transmembrane region" description="Helical" evidence="12">
    <location>
        <begin position="14"/>
        <end position="34"/>
    </location>
</feature>
<feature type="transmembrane region" description="Helical" evidence="12">
    <location>
        <begin position="128"/>
        <end position="148"/>
    </location>
</feature>
<keyword evidence="10" id="KW-1015">Disulfide bond</keyword>
<sequence>MERHSERLERIRKLAWLLTVLSFLVVLVSAYIRLSGAGLGCTGWPDCYGQLLTAGGTTHTGAVRILHRSVASLSLLLGFYLAWQCLRPQPVQPLARHATLLLVLMIVLALVGVWGADPHRAWTSFFNMLGGVGLVTLSWRMVVAAGPAAPGPAPARSTAVLHAGLIALGLAIALGALIGARFAATACMTTPSCAGSWWPAAEGWGALNPFARVAAPAMPGDAGGVALHLLHRYCAVSAVLLLGIAGLRAQAAEATRGIGKWLLVLVVLEFALGGLTVVSGFSLWLAVGHSVGAAALLAVGAQLMARSRVAAA</sequence>
<comment type="subcellular location">
    <subcellularLocation>
        <location evidence="1">Membrane</location>
        <topology evidence="1">Multi-pass membrane protein</topology>
    </subcellularLocation>
</comment>
<dbReference type="InterPro" id="IPR003780">
    <property type="entry name" value="COX15/CtaA_fam"/>
</dbReference>
<dbReference type="GO" id="GO:0016020">
    <property type="term" value="C:membrane"/>
    <property type="evidence" value="ECO:0007669"/>
    <property type="project" value="UniProtKB-SubCell"/>
</dbReference>
<evidence type="ECO:0000256" key="9">
    <source>
        <dbReference type="ARBA" id="ARBA00023136"/>
    </source>
</evidence>
<evidence type="ECO:0000256" key="12">
    <source>
        <dbReference type="SAM" id="Phobius"/>
    </source>
</evidence>
<dbReference type="RefSeq" id="WP_041097958.1">
    <property type="nucleotide sequence ID" value="NZ_AP012547.1"/>
</dbReference>
<dbReference type="EMBL" id="AP012547">
    <property type="protein sequence ID" value="BAO29071.1"/>
    <property type="molecule type" value="Genomic_DNA"/>
</dbReference>
<dbReference type="STRING" id="1223802.SUTH_01271"/>
<keyword evidence="6" id="KW-0560">Oxidoreductase</keyword>
<protein>
    <submittedName>
        <fullName evidence="13">Cytochrome oxidase assembly</fullName>
    </submittedName>
</protein>
<evidence type="ECO:0000313" key="13">
    <source>
        <dbReference type="EMBL" id="BAO29071.1"/>
    </source>
</evidence>
<dbReference type="GO" id="GO:0006784">
    <property type="term" value="P:heme A biosynthetic process"/>
    <property type="evidence" value="ECO:0007669"/>
    <property type="project" value="InterPro"/>
</dbReference>
<keyword evidence="9 12" id="KW-0472">Membrane</keyword>
<feature type="transmembrane region" description="Helical" evidence="12">
    <location>
        <begin position="287"/>
        <end position="305"/>
    </location>
</feature>
<keyword evidence="8" id="KW-0350">Heme biosynthesis</keyword>
<evidence type="ECO:0000256" key="1">
    <source>
        <dbReference type="ARBA" id="ARBA00004141"/>
    </source>
</evidence>
<dbReference type="PANTHER" id="PTHR35457:SF1">
    <property type="entry name" value="HEME A SYNTHASE"/>
    <property type="match status" value="1"/>
</dbReference>
<dbReference type="KEGG" id="shd:SUTH_01271"/>
<evidence type="ECO:0000256" key="11">
    <source>
        <dbReference type="ARBA" id="ARBA00023444"/>
    </source>
</evidence>
<keyword evidence="14" id="KW-1185">Reference proteome</keyword>
<keyword evidence="7" id="KW-0408">Iron</keyword>
<evidence type="ECO:0000256" key="10">
    <source>
        <dbReference type="ARBA" id="ARBA00023157"/>
    </source>
</evidence>
<evidence type="ECO:0000256" key="7">
    <source>
        <dbReference type="ARBA" id="ARBA00023004"/>
    </source>
</evidence>
<dbReference type="Proteomes" id="UP000031637">
    <property type="component" value="Chromosome"/>
</dbReference>
<comment type="pathway">
    <text evidence="11">Porphyrin-containing compound metabolism.</text>
</comment>
<evidence type="ECO:0000256" key="5">
    <source>
        <dbReference type="ARBA" id="ARBA00022989"/>
    </source>
</evidence>
<dbReference type="PANTHER" id="PTHR35457">
    <property type="entry name" value="HEME A SYNTHASE"/>
    <property type="match status" value="1"/>
</dbReference>
<organism evidence="13 14">
    <name type="scientific">Sulfuritalea hydrogenivorans sk43H</name>
    <dbReference type="NCBI Taxonomy" id="1223802"/>
    <lineage>
        <taxon>Bacteria</taxon>
        <taxon>Pseudomonadati</taxon>
        <taxon>Pseudomonadota</taxon>
        <taxon>Betaproteobacteria</taxon>
        <taxon>Nitrosomonadales</taxon>
        <taxon>Sterolibacteriaceae</taxon>
        <taxon>Sulfuritalea</taxon>
    </lineage>
</organism>
<reference evidence="13 14" key="1">
    <citation type="journal article" date="2014" name="Syst. Appl. Microbiol.">
        <title>Complete genomes of freshwater sulfur oxidizers Sulfuricella denitrificans skB26 and Sulfuritalea hydrogenivorans sk43H: genetic insights into the sulfur oxidation pathway of betaproteobacteria.</title>
        <authorList>
            <person name="Watanabe T."/>
            <person name="Kojima H."/>
            <person name="Fukui M."/>
        </authorList>
    </citation>
    <scope>NUCLEOTIDE SEQUENCE [LARGE SCALE GENOMIC DNA]</scope>
    <source>
        <strain evidence="13">DSM22779</strain>
    </source>
</reference>
<feature type="transmembrane region" description="Helical" evidence="12">
    <location>
        <begin position="261"/>
        <end position="281"/>
    </location>
</feature>
<keyword evidence="2" id="KW-1003">Cell membrane</keyword>
<keyword evidence="3 12" id="KW-0812">Transmembrane</keyword>
<keyword evidence="4" id="KW-0479">Metal-binding</keyword>
<dbReference type="Pfam" id="PF02628">
    <property type="entry name" value="COX15-CtaA"/>
    <property type="match status" value="2"/>
</dbReference>
<evidence type="ECO:0000256" key="3">
    <source>
        <dbReference type="ARBA" id="ARBA00022692"/>
    </source>
</evidence>
<proteinExistence type="predicted"/>
<evidence type="ECO:0000256" key="2">
    <source>
        <dbReference type="ARBA" id="ARBA00022475"/>
    </source>
</evidence>
<feature type="transmembrane region" description="Helical" evidence="12">
    <location>
        <begin position="98"/>
        <end position="116"/>
    </location>
</feature>
<keyword evidence="5 12" id="KW-1133">Transmembrane helix</keyword>
<name>W0SDD4_9PROT</name>
<dbReference type="AlphaFoldDB" id="W0SDD4"/>
<evidence type="ECO:0000256" key="8">
    <source>
        <dbReference type="ARBA" id="ARBA00023133"/>
    </source>
</evidence>
<feature type="transmembrane region" description="Helical" evidence="12">
    <location>
        <begin position="160"/>
        <end position="182"/>
    </location>
</feature>
<dbReference type="GO" id="GO:0016491">
    <property type="term" value="F:oxidoreductase activity"/>
    <property type="evidence" value="ECO:0007669"/>
    <property type="project" value="UniProtKB-KW"/>
</dbReference>
<dbReference type="OrthoDB" id="1447144at2"/>
<gene>
    <name evidence="13" type="ORF">SUTH_01271</name>
</gene>
<dbReference type="GO" id="GO:0046872">
    <property type="term" value="F:metal ion binding"/>
    <property type="evidence" value="ECO:0007669"/>
    <property type="project" value="UniProtKB-KW"/>
</dbReference>
<accession>W0SDD4</accession>